<organism evidence="7 8">
    <name type="scientific">Exaiptasia diaphana</name>
    <name type="common">Tropical sea anemone</name>
    <name type="synonym">Aiptasia pulchella</name>
    <dbReference type="NCBI Taxonomy" id="2652724"/>
    <lineage>
        <taxon>Eukaryota</taxon>
        <taxon>Metazoa</taxon>
        <taxon>Cnidaria</taxon>
        <taxon>Anthozoa</taxon>
        <taxon>Hexacorallia</taxon>
        <taxon>Actiniaria</taxon>
        <taxon>Aiptasiidae</taxon>
        <taxon>Exaiptasia</taxon>
    </lineage>
</organism>
<reference evidence="7" key="1">
    <citation type="submission" date="2022-11" db="UniProtKB">
        <authorList>
            <consortium name="EnsemblMetazoa"/>
        </authorList>
    </citation>
    <scope>IDENTIFICATION</scope>
</reference>
<comment type="subcellular location">
    <subcellularLocation>
        <location evidence="1">Cytoplasm</location>
        <location evidence="1">Cytoskeleton</location>
        <location evidence="1">Cilium basal body</location>
    </subcellularLocation>
</comment>
<dbReference type="GO" id="GO:0060271">
    <property type="term" value="P:cilium assembly"/>
    <property type="evidence" value="ECO:0007669"/>
    <property type="project" value="TreeGrafter"/>
</dbReference>
<evidence type="ECO:0000313" key="8">
    <source>
        <dbReference type="Proteomes" id="UP000887567"/>
    </source>
</evidence>
<keyword evidence="3" id="KW-0970">Cilium biogenesis/degradation</keyword>
<proteinExistence type="predicted"/>
<dbReference type="RefSeq" id="XP_028517467.1">
    <property type="nucleotide sequence ID" value="XM_028661666.1"/>
</dbReference>
<dbReference type="OrthoDB" id="10263520at2759"/>
<protein>
    <recommendedName>
        <fullName evidence="9">Meckel syndrome type 1 protein</fullName>
    </recommendedName>
</protein>
<evidence type="ECO:0000256" key="6">
    <source>
        <dbReference type="SAM" id="MobiDB-lite"/>
    </source>
</evidence>
<dbReference type="KEGG" id="epa:110247613"/>
<feature type="region of interest" description="Disordered" evidence="6">
    <location>
        <begin position="52"/>
        <end position="77"/>
    </location>
</feature>
<evidence type="ECO:0008006" key="9">
    <source>
        <dbReference type="Google" id="ProtNLM"/>
    </source>
</evidence>
<keyword evidence="8" id="KW-1185">Reference proteome</keyword>
<sequence length="578" mass="66058">MADFLENVEVGHYRSLDLPKNFALKVKLRKTTASFLPEFNIGSQQGINADDGAEAAGEAVEMPEIGRNRSQNKGLSKTDEETEEFIFHWQQKAFSQLLGYGYIVDSQNPTISLPVANASNLVTSGLERHYVEECKKIRSRGGRPNKRLFSYVDHDTFVNLDEETRTLTTSPTEKPSFLVEKMLNVRRRNITSRRLDRRNRPGGFTHHVNPVTTYESEVTKSSAHVLSTHYRTMHIMADLAVDTNTSTEADEYTLCSIKFDINGQIFLKPDCNHGELPYRIETHTDSRDVYEYTIEHCSTQMTSEQQEQEMKSFNELYNRHALFLVSQVGMDFDYVPEAGVLKMELLGEIVSAKGFDYDGLYIHFFLELPQEWTSDCGPYLSGVTQTCFTKCSGKDNVAYFSFPFDFSLIYKEKEESDDFIRWPVLFIEVLSLDSWERHRTEGYGMITIPNQPGIHEITVNTWRPIGNGTVPELRRFFIGGSPELEDPTYPQQPVATEEKVLSKFYFRTVTSGSVTIRLNVIQQCQEFMESKKAKKRTRTILDRLGGLSALDSLGQVMDAFQRARQRMVAAREGLPIVK</sequence>
<dbReference type="GeneID" id="110247613"/>
<dbReference type="PROSITE" id="PS51381">
    <property type="entry name" value="C2_B9"/>
    <property type="match status" value="1"/>
</dbReference>
<dbReference type="EnsemblMetazoa" id="XM_028661666.1">
    <property type="protein sequence ID" value="XP_028517467.1"/>
    <property type="gene ID" value="LOC110247613"/>
</dbReference>
<keyword evidence="5" id="KW-0966">Cell projection</keyword>
<accession>A0A913YSH6</accession>
<dbReference type="PANTHER" id="PTHR12968:SF4">
    <property type="entry name" value="TECTONIC-LIKE COMPLEX MEMBER MKS1"/>
    <property type="match status" value="1"/>
</dbReference>
<evidence type="ECO:0000256" key="3">
    <source>
        <dbReference type="ARBA" id="ARBA00022794"/>
    </source>
</evidence>
<dbReference type="Proteomes" id="UP000887567">
    <property type="component" value="Unplaced"/>
</dbReference>
<dbReference type="PANTHER" id="PTHR12968">
    <property type="entry name" value="B9 DOMAIN-CONTAINING"/>
    <property type="match status" value="1"/>
</dbReference>
<evidence type="ECO:0000256" key="4">
    <source>
        <dbReference type="ARBA" id="ARBA00023212"/>
    </source>
</evidence>
<keyword evidence="2" id="KW-0963">Cytoplasm</keyword>
<name>A0A913YSH6_EXADI</name>
<dbReference type="AlphaFoldDB" id="A0A913YSH6"/>
<dbReference type="GO" id="GO:0036038">
    <property type="term" value="C:MKS complex"/>
    <property type="evidence" value="ECO:0007669"/>
    <property type="project" value="TreeGrafter"/>
</dbReference>
<evidence type="ECO:0000313" key="7">
    <source>
        <dbReference type="EnsemblMetazoa" id="XP_028517467.1"/>
    </source>
</evidence>
<dbReference type="Pfam" id="PF07162">
    <property type="entry name" value="B9-C2"/>
    <property type="match status" value="1"/>
</dbReference>
<dbReference type="OMA" id="GEDYWGR"/>
<evidence type="ECO:0000256" key="5">
    <source>
        <dbReference type="ARBA" id="ARBA00023273"/>
    </source>
</evidence>
<evidence type="ECO:0000256" key="2">
    <source>
        <dbReference type="ARBA" id="ARBA00022490"/>
    </source>
</evidence>
<dbReference type="InterPro" id="IPR010796">
    <property type="entry name" value="C2_B9-type_dom"/>
</dbReference>
<keyword evidence="4" id="KW-0206">Cytoskeleton</keyword>
<evidence type="ECO:0000256" key="1">
    <source>
        <dbReference type="ARBA" id="ARBA00004120"/>
    </source>
</evidence>